<evidence type="ECO:0000313" key="3">
    <source>
        <dbReference type="Proteomes" id="UP001165302"/>
    </source>
</evidence>
<evidence type="ECO:0000313" key="2">
    <source>
        <dbReference type="EMBL" id="MCA5006597.1"/>
    </source>
</evidence>
<accession>A0ABS7ZAI6</accession>
<comment type="caution">
    <text evidence="2">The sequence shown here is derived from an EMBL/GenBank/DDBJ whole genome shotgun (WGS) entry which is preliminary data.</text>
</comment>
<dbReference type="EMBL" id="JADEYP010000038">
    <property type="protein sequence ID" value="MCA5006597.1"/>
    <property type="molecule type" value="Genomic_DNA"/>
</dbReference>
<dbReference type="Proteomes" id="UP001165302">
    <property type="component" value="Unassembled WGS sequence"/>
</dbReference>
<gene>
    <name evidence="2" type="ORF">IPZ78_15730</name>
</gene>
<reference evidence="2" key="1">
    <citation type="submission" date="2020-10" db="EMBL/GenBank/DDBJ databases">
        <authorList>
            <person name="Lu T."/>
            <person name="Wang Q."/>
            <person name="Han X."/>
        </authorList>
    </citation>
    <scope>NUCLEOTIDE SEQUENCE</scope>
    <source>
        <strain evidence="2">WQ 366</strain>
    </source>
</reference>
<name>A0ABS7ZAI6_9SPHI</name>
<dbReference type="RefSeq" id="WP_225554954.1">
    <property type="nucleotide sequence ID" value="NZ_JADEYP010000038.1"/>
</dbReference>
<sequence>MEKDWIKVRTYTKPLEAEIVKQMLEENDIAVVLLNKQDSSYLFGKIELYVNEKDEAITNVLIDSSTFTEEEDAN</sequence>
<organism evidence="2 3">
    <name type="scientific">Sphingobacterium bovistauri</name>
    <dbReference type="NCBI Taxonomy" id="2781959"/>
    <lineage>
        <taxon>Bacteria</taxon>
        <taxon>Pseudomonadati</taxon>
        <taxon>Bacteroidota</taxon>
        <taxon>Sphingobacteriia</taxon>
        <taxon>Sphingobacteriales</taxon>
        <taxon>Sphingobacteriaceae</taxon>
        <taxon>Sphingobacterium</taxon>
    </lineage>
</organism>
<evidence type="ECO:0000259" key="1">
    <source>
        <dbReference type="Pfam" id="PF09413"/>
    </source>
</evidence>
<proteinExistence type="predicted"/>
<keyword evidence="3" id="KW-1185">Reference proteome</keyword>
<feature type="domain" description="DUF2007" evidence="1">
    <location>
        <begin position="5"/>
        <end position="56"/>
    </location>
</feature>
<dbReference type="Pfam" id="PF09413">
    <property type="entry name" value="DUF2007"/>
    <property type="match status" value="1"/>
</dbReference>
<dbReference type="InterPro" id="IPR018551">
    <property type="entry name" value="DUF2007"/>
</dbReference>
<protein>
    <submittedName>
        <fullName evidence="2">DUF2007 domain-containing protein</fullName>
    </submittedName>
</protein>